<dbReference type="SMART" id="SM00028">
    <property type="entry name" value="TPR"/>
    <property type="match status" value="6"/>
</dbReference>
<dbReference type="Pfam" id="PF13424">
    <property type="entry name" value="TPR_12"/>
    <property type="match status" value="2"/>
</dbReference>
<dbReference type="CDD" id="cd00054">
    <property type="entry name" value="EGF_CA"/>
    <property type="match status" value="1"/>
</dbReference>
<keyword evidence="9" id="KW-1185">Reference proteome</keyword>
<dbReference type="PROSITE" id="PS51996">
    <property type="entry name" value="TR_MART"/>
    <property type="match status" value="1"/>
</dbReference>
<dbReference type="PROSITE" id="PS51125">
    <property type="entry name" value="NHL"/>
    <property type="match status" value="1"/>
</dbReference>
<dbReference type="Gene3D" id="1.25.40.10">
    <property type="entry name" value="Tetratricopeptide repeat domain"/>
    <property type="match status" value="3"/>
</dbReference>
<protein>
    <recommendedName>
        <fullName evidence="7">EGF-like domain-containing protein</fullName>
    </recommendedName>
</protein>
<dbReference type="Gene3D" id="3.90.176.10">
    <property type="entry name" value="Toxin ADP-ribosyltransferase, Chain A, domain 1"/>
    <property type="match status" value="1"/>
</dbReference>
<feature type="disulfide bond" evidence="3">
    <location>
        <begin position="1612"/>
        <end position="1621"/>
    </location>
</feature>
<name>A0A815USJ5_ADIRI</name>
<evidence type="ECO:0000256" key="1">
    <source>
        <dbReference type="ARBA" id="ARBA00022737"/>
    </source>
</evidence>
<feature type="non-terminal residue" evidence="8">
    <location>
        <position position="1636"/>
    </location>
</feature>
<dbReference type="InterPro" id="IPR003540">
    <property type="entry name" value="ADP-ribosyltransferase"/>
</dbReference>
<dbReference type="InterPro" id="IPR001258">
    <property type="entry name" value="NHL_repeat"/>
</dbReference>
<dbReference type="SUPFAM" id="SSF57196">
    <property type="entry name" value="EGF/Laminin"/>
    <property type="match status" value="1"/>
</dbReference>
<dbReference type="PANTHER" id="PTHR45641:SF1">
    <property type="entry name" value="AAA+ ATPASE DOMAIN-CONTAINING PROTEIN"/>
    <property type="match status" value="1"/>
</dbReference>
<dbReference type="PANTHER" id="PTHR45641">
    <property type="entry name" value="TETRATRICOPEPTIDE REPEAT PROTEIN (AFU_ORTHOLOGUE AFUA_6G03870)"/>
    <property type="match status" value="1"/>
</dbReference>
<dbReference type="Gene3D" id="2.10.25.10">
    <property type="entry name" value="Laminin"/>
    <property type="match status" value="1"/>
</dbReference>
<comment type="caution">
    <text evidence="8">The sequence shown here is derived from an EMBL/GenBank/DDBJ whole genome shotgun (WGS) entry which is preliminary data.</text>
</comment>
<evidence type="ECO:0000313" key="8">
    <source>
        <dbReference type="EMBL" id="CAF1526903.1"/>
    </source>
</evidence>
<sequence>MATNNLLHDDSDKKIQSKHLELFCLIWLDPGTNVEETACAEQRLRSLINYFKRFQDVRKCQKYIQECSENDRLILIVSGQLGKAIVPSIHDYQQVVSIYVYCMDKKRNELWASKHSKVKAVIVELEELITRISDDHRTQEKIIEPLPIDIFNAGESTSDVNGQFVFSQVLVDCLLRLKPNEKDKTELIDRCQTEYKGNSVELDNLREFQKTYKSDQVLSWYTKETFFYKTLNTCLRKQNIHMMFLFHEYLSNINQQLKQYQSKDSITVYRGQMMSNEELERIKSSMGQLISINSFFSTSTSYANAVSFLKFSSSSAHLQRVLFQIKADPKKATSKPFADISKCSEFVNEAEVLFMIGSIFCLESVECDDLSIWVIKMTLSSDEEHGLKHVLMYMKAQIGSGQTTLRTLGKFLWTMGKFDLAETYFIRFLSELDPNDGLACTLYEDLGQLAAVKGEYNKSVQWHQKSLQLKNSKQTDTPKSIDEPENAGQQSATANAQSETKTVGGMDVEAFKSWLTNYIKKKAAAVAAEQNSRTKRHPKSVENFCYILEGQIPISENEQQTLHGLINLGFTFADINSDECIKFFRGIRLERIILILSKASLQELAKAIREEPYLSAIYVIDSSKERSYDSKMYRGTFPNIAQLCKRLEADLPIITYDLTSVCSIPADYAKMSTINYFQALKDIILDKDEKRNLKKEMVEFCREKYADNAVQLRFIDEFEKNFQENQAIQWYLRQETFIYKMLTRACRVFDADILYKLRYFIQTFHRRLESLNRTSAITVYRTIRVSKGLVEKMKNYDGGLFSFNEFLFADKNQPNAEPSPVNLESKLVRFRIDLAAGIARYNDSSKPNEVLLTFGLIFRLEKIEAVDDEIYNVQLTANEKSFKDGQQISKDLREAVRGTFPMVRMAMLMWQRDLYDEMEYFCTIVLNDSLAASDDPSNMALGRLLHSLGNHCYETKQYDKGLIHFQNALKVYQRVLSPNDLRLTPTYNNIGSIYHRQDLNEKAYEYHRKAFDIQKNSTHPDMDSVSTYAGNIASVLIKLHKYKEAVKFSEINLRFEEKLHPDKNDGQMAAKYYNHAAMQYRAELYAEALQNYEKCLAIELKCHPANHPTVAATYHSIGTALDKLGRFQEAKKAVEKAVERLLCTKKEDDQEVQSHKAYIKKLEQKLWMKDMFQILITIAKSINVSYNQPRFSSCAIWDVNASTIITSTPIGSSPYGLFINTNNTIYITSRKKNNAQIWPEGAISSTNISLFSLNASAGIFVTNTKDIYIDNGLYNNVVVMWPYNQMTSRIVMNVSGRCHSLFVDINNTLYCSMGDLHQVARKSLNTSADILPTVIAGSGVSGSAANLLANPYGIFVDTNFDLYVADSSNNRIQVFHRDQPNGTTIVGIGSSNSFALNNPSDVTLDADAYLFIVDKGKNRIIGSGPYGYRCIAGCSEISDSTPDTLSGPFVIAFDSHGNLFVLDANNARVQKFTLKNNSVACIDPTTIQTSTTLEDSTTSVQLTTTHVESTEIVTTAIETSTTSLFNDQSTTVVTVMTTNTESSSSSELLSTTVNMTVATQSVYFVPQKCVNSNYMGLSCNQTSNSCDMLLPCQNAGTCYSNNNASDQYFCLCNNGFNGTNCQYDTRPCTPNKCWNN</sequence>
<dbReference type="Pfam" id="PF03496">
    <property type="entry name" value="ADPrib_exo_Tox"/>
    <property type="match status" value="1"/>
</dbReference>
<dbReference type="SMART" id="SM00181">
    <property type="entry name" value="EGF"/>
    <property type="match status" value="1"/>
</dbReference>
<keyword evidence="2 4" id="KW-0802">TPR repeat</keyword>
<evidence type="ECO:0000256" key="6">
    <source>
        <dbReference type="SAM" id="MobiDB-lite"/>
    </source>
</evidence>
<dbReference type="Gene3D" id="2.120.10.30">
    <property type="entry name" value="TolB, C-terminal domain"/>
    <property type="match status" value="1"/>
</dbReference>
<dbReference type="CDD" id="cd05819">
    <property type="entry name" value="NHL"/>
    <property type="match status" value="1"/>
</dbReference>
<feature type="repeat" description="NHL" evidence="5">
    <location>
        <begin position="1339"/>
        <end position="1378"/>
    </location>
</feature>
<dbReference type="SUPFAM" id="SSF48452">
    <property type="entry name" value="TPR-like"/>
    <property type="match status" value="1"/>
</dbReference>
<comment type="caution">
    <text evidence="3">Lacks conserved residue(s) required for the propagation of feature annotation.</text>
</comment>
<evidence type="ECO:0000313" key="9">
    <source>
        <dbReference type="Proteomes" id="UP000663828"/>
    </source>
</evidence>
<evidence type="ECO:0000259" key="7">
    <source>
        <dbReference type="PROSITE" id="PS50026"/>
    </source>
</evidence>
<dbReference type="PROSITE" id="PS50026">
    <property type="entry name" value="EGF_3"/>
    <property type="match status" value="1"/>
</dbReference>
<accession>A0A815USJ5</accession>
<feature type="region of interest" description="Disordered" evidence="6">
    <location>
        <begin position="467"/>
        <end position="501"/>
    </location>
</feature>
<dbReference type="SUPFAM" id="SSF56399">
    <property type="entry name" value="ADP-ribosylation"/>
    <property type="match status" value="2"/>
</dbReference>
<dbReference type="PROSITE" id="PS01186">
    <property type="entry name" value="EGF_2"/>
    <property type="match status" value="1"/>
</dbReference>
<dbReference type="InterPro" id="IPR019734">
    <property type="entry name" value="TPR_rpt"/>
</dbReference>
<feature type="domain" description="EGF-like" evidence="7">
    <location>
        <begin position="1582"/>
        <end position="1622"/>
    </location>
</feature>
<keyword evidence="1" id="KW-0677">Repeat</keyword>
<feature type="repeat" description="TPR" evidence="4">
    <location>
        <begin position="984"/>
        <end position="1017"/>
    </location>
</feature>
<dbReference type="PROSITE" id="PS00022">
    <property type="entry name" value="EGF_1"/>
    <property type="match status" value="1"/>
</dbReference>
<reference evidence="8" key="1">
    <citation type="submission" date="2021-02" db="EMBL/GenBank/DDBJ databases">
        <authorList>
            <person name="Nowell W R."/>
        </authorList>
    </citation>
    <scope>NUCLEOTIDE SEQUENCE</scope>
</reference>
<proteinExistence type="predicted"/>
<dbReference type="PROSITE" id="PS50005">
    <property type="entry name" value="TPR"/>
    <property type="match status" value="1"/>
</dbReference>
<gene>
    <name evidence="8" type="ORF">XAT740_LOCUS41175</name>
</gene>
<dbReference type="InterPro" id="IPR011042">
    <property type="entry name" value="6-blade_b-propeller_TolB-like"/>
</dbReference>
<dbReference type="SUPFAM" id="SSF101898">
    <property type="entry name" value="NHL repeat"/>
    <property type="match status" value="1"/>
</dbReference>
<evidence type="ECO:0000256" key="5">
    <source>
        <dbReference type="PROSITE-ProRule" id="PRU00504"/>
    </source>
</evidence>
<feature type="compositionally biased region" description="Polar residues" evidence="6">
    <location>
        <begin position="467"/>
        <end position="478"/>
    </location>
</feature>
<dbReference type="Proteomes" id="UP000663828">
    <property type="component" value="Unassembled WGS sequence"/>
</dbReference>
<dbReference type="InterPro" id="IPR011990">
    <property type="entry name" value="TPR-like_helical_dom_sf"/>
</dbReference>
<evidence type="ECO:0000256" key="4">
    <source>
        <dbReference type="PROSITE-ProRule" id="PRU00339"/>
    </source>
</evidence>
<dbReference type="EMBL" id="CAJNOR010004780">
    <property type="protein sequence ID" value="CAF1526903.1"/>
    <property type="molecule type" value="Genomic_DNA"/>
</dbReference>
<organism evidence="8 9">
    <name type="scientific">Adineta ricciae</name>
    <name type="common">Rotifer</name>
    <dbReference type="NCBI Taxonomy" id="249248"/>
    <lineage>
        <taxon>Eukaryota</taxon>
        <taxon>Metazoa</taxon>
        <taxon>Spiralia</taxon>
        <taxon>Gnathifera</taxon>
        <taxon>Rotifera</taxon>
        <taxon>Eurotatoria</taxon>
        <taxon>Bdelloidea</taxon>
        <taxon>Adinetida</taxon>
        <taxon>Adinetidae</taxon>
        <taxon>Adineta</taxon>
    </lineage>
</organism>
<evidence type="ECO:0000256" key="3">
    <source>
        <dbReference type="PROSITE-ProRule" id="PRU00076"/>
    </source>
</evidence>
<dbReference type="InterPro" id="IPR000742">
    <property type="entry name" value="EGF"/>
</dbReference>
<keyword evidence="3" id="KW-1015">Disulfide bond</keyword>
<keyword evidence="3" id="KW-0245">EGF-like domain</keyword>
<evidence type="ECO:0000256" key="2">
    <source>
        <dbReference type="ARBA" id="ARBA00022803"/>
    </source>
</evidence>
<feature type="compositionally biased region" description="Polar residues" evidence="6">
    <location>
        <begin position="487"/>
        <end position="501"/>
    </location>
</feature>